<reference evidence="3" key="1">
    <citation type="journal article" date="2019" name="Int. J. Syst. Evol. Microbiol.">
        <title>The Global Catalogue of Microorganisms (GCM) 10K type strain sequencing project: providing services to taxonomists for standard genome sequencing and annotation.</title>
        <authorList>
            <consortium name="The Broad Institute Genomics Platform"/>
            <consortium name="The Broad Institute Genome Sequencing Center for Infectious Disease"/>
            <person name="Wu L."/>
            <person name="Ma J."/>
        </authorList>
    </citation>
    <scope>NUCLEOTIDE SEQUENCE [LARGE SCALE GENOMIC DNA]</scope>
    <source>
        <strain evidence="3">CCUG 53270</strain>
    </source>
</reference>
<keyword evidence="3" id="KW-1185">Reference proteome</keyword>
<protein>
    <submittedName>
        <fullName evidence="2">DUF3866 family protein</fullName>
    </submittedName>
</protein>
<feature type="region of interest" description="Disordered" evidence="1">
    <location>
        <begin position="83"/>
        <end position="105"/>
    </location>
</feature>
<evidence type="ECO:0000256" key="1">
    <source>
        <dbReference type="SAM" id="MobiDB-lite"/>
    </source>
</evidence>
<dbReference type="InterPro" id="IPR024479">
    <property type="entry name" value="DUF3866"/>
</dbReference>
<organism evidence="2 3">
    <name type="scientific">Paenibacillus vulneris</name>
    <dbReference type="NCBI Taxonomy" id="1133364"/>
    <lineage>
        <taxon>Bacteria</taxon>
        <taxon>Bacillati</taxon>
        <taxon>Bacillota</taxon>
        <taxon>Bacilli</taxon>
        <taxon>Bacillales</taxon>
        <taxon>Paenibacillaceae</taxon>
        <taxon>Paenibacillus</taxon>
    </lineage>
</organism>
<dbReference type="EMBL" id="JBHTLU010000044">
    <property type="protein sequence ID" value="MFD1224349.1"/>
    <property type="molecule type" value="Genomic_DNA"/>
</dbReference>
<evidence type="ECO:0000313" key="3">
    <source>
        <dbReference type="Proteomes" id="UP001597180"/>
    </source>
</evidence>
<name>A0ABW3UVR3_9BACL</name>
<evidence type="ECO:0000313" key="2">
    <source>
        <dbReference type="EMBL" id="MFD1224349.1"/>
    </source>
</evidence>
<dbReference type="Pfam" id="PF12982">
    <property type="entry name" value="DUF3866"/>
    <property type="match status" value="1"/>
</dbReference>
<proteinExistence type="predicted"/>
<sequence length="396" mass="43296">MIEWQTARVTDIRNTEESSGKLGEITVQFSNGTEGTAVYYTDELGERVKMGDQVLLNTTAVSLGLGTGGVHFVHAILDRQYTQENGSTVEEESSERGGKSDCSSFPDDTLAKGHIMKLRYTSLQRSFLAVEEPLSPHHDLFTRKLSLEGMPVLVGELHSMLPAIMCRLKQRMNEEGRRVRIAYVMSDSASLPIAFSKHVRQLRQLQWLAGCITFGQAYGGDLEAVNKYTALLAARHVLHADLAIAVPGPGSVGTSTLLGFSGTEAAELLNAAGALHGMPIAVPRISFADKRERHRGISHHTLTILGELTQIRSFVPLPILDDECSGHIRQQVMLSELALKHAVSWHIPVPEKQWQNALEAYSLPIASMGRGLSEDPAFWSAAGAAADLAWHYSSHP</sequence>
<comment type="caution">
    <text evidence="2">The sequence shown here is derived from an EMBL/GenBank/DDBJ whole genome shotgun (WGS) entry which is preliminary data.</text>
</comment>
<gene>
    <name evidence="2" type="ORF">ACFQ4B_30010</name>
</gene>
<dbReference type="Proteomes" id="UP001597180">
    <property type="component" value="Unassembled WGS sequence"/>
</dbReference>
<accession>A0ABW3UVR3</accession>
<dbReference type="RefSeq" id="WP_345593169.1">
    <property type="nucleotide sequence ID" value="NZ_BAABJG010000041.1"/>
</dbReference>